<evidence type="ECO:0000256" key="2">
    <source>
        <dbReference type="ARBA" id="ARBA00022448"/>
    </source>
</evidence>
<evidence type="ECO:0000313" key="7">
    <source>
        <dbReference type="Proteomes" id="UP000433493"/>
    </source>
</evidence>
<comment type="caution">
    <text evidence="6">The sequence shown here is derived from an EMBL/GenBank/DDBJ whole genome shotgun (WGS) entry which is preliminary data.</text>
</comment>
<keyword evidence="7" id="KW-1185">Reference proteome</keyword>
<protein>
    <recommendedName>
        <fullName evidence="5">Solute-binding protein family 5 domain-containing protein</fullName>
    </recommendedName>
</protein>
<feature type="domain" description="Solute-binding protein family 5" evidence="5">
    <location>
        <begin position="83"/>
        <end position="418"/>
    </location>
</feature>
<accession>A0A7J5B7W7</accession>
<dbReference type="GO" id="GO:0043190">
    <property type="term" value="C:ATP-binding cassette (ABC) transporter complex"/>
    <property type="evidence" value="ECO:0007669"/>
    <property type="project" value="InterPro"/>
</dbReference>
<organism evidence="6 7">
    <name type="scientific">Gulosibacter chungangensis</name>
    <dbReference type="NCBI Taxonomy" id="979746"/>
    <lineage>
        <taxon>Bacteria</taxon>
        <taxon>Bacillati</taxon>
        <taxon>Actinomycetota</taxon>
        <taxon>Actinomycetes</taxon>
        <taxon>Micrococcales</taxon>
        <taxon>Microbacteriaceae</taxon>
        <taxon>Gulosibacter</taxon>
    </lineage>
</organism>
<dbReference type="PANTHER" id="PTHR30290">
    <property type="entry name" value="PERIPLASMIC BINDING COMPONENT OF ABC TRANSPORTER"/>
    <property type="match status" value="1"/>
</dbReference>
<dbReference type="RefSeq" id="WP_158053257.1">
    <property type="nucleotide sequence ID" value="NZ_WBKB01000010.1"/>
</dbReference>
<dbReference type="AlphaFoldDB" id="A0A7J5B7W7"/>
<name>A0A7J5B7W7_9MICO</name>
<keyword evidence="3 4" id="KW-0732">Signal</keyword>
<dbReference type="Gene3D" id="3.10.105.10">
    <property type="entry name" value="Dipeptide-binding Protein, Domain 3"/>
    <property type="match status" value="1"/>
</dbReference>
<dbReference type="InterPro" id="IPR030678">
    <property type="entry name" value="Peptide/Ni-bd"/>
</dbReference>
<reference evidence="6 7" key="1">
    <citation type="submission" date="2019-09" db="EMBL/GenBank/DDBJ databases">
        <title>Phylogeny of genus Pseudoclavibacter and closely related genus.</title>
        <authorList>
            <person name="Li Y."/>
        </authorList>
    </citation>
    <scope>NUCLEOTIDE SEQUENCE [LARGE SCALE GENOMIC DNA]</scope>
    <source>
        <strain evidence="6 7">KCTC 13959</strain>
    </source>
</reference>
<dbReference type="Pfam" id="PF00496">
    <property type="entry name" value="SBP_bac_5"/>
    <property type="match status" value="1"/>
</dbReference>
<evidence type="ECO:0000313" key="6">
    <source>
        <dbReference type="EMBL" id="KAB1641220.1"/>
    </source>
</evidence>
<evidence type="ECO:0000259" key="5">
    <source>
        <dbReference type="Pfam" id="PF00496"/>
    </source>
</evidence>
<proteinExistence type="inferred from homology"/>
<keyword evidence="2" id="KW-0813">Transport</keyword>
<dbReference type="PIRSF" id="PIRSF002741">
    <property type="entry name" value="MppA"/>
    <property type="match status" value="1"/>
</dbReference>
<dbReference type="GO" id="GO:0042597">
    <property type="term" value="C:periplasmic space"/>
    <property type="evidence" value="ECO:0007669"/>
    <property type="project" value="UniProtKB-ARBA"/>
</dbReference>
<dbReference type="Proteomes" id="UP000433493">
    <property type="component" value="Unassembled WGS sequence"/>
</dbReference>
<feature type="chain" id="PRO_5029683902" description="Solute-binding protein family 5 domain-containing protein" evidence="4">
    <location>
        <begin position="29"/>
        <end position="509"/>
    </location>
</feature>
<evidence type="ECO:0000256" key="3">
    <source>
        <dbReference type="ARBA" id="ARBA00022729"/>
    </source>
</evidence>
<dbReference type="InterPro" id="IPR039424">
    <property type="entry name" value="SBP_5"/>
</dbReference>
<dbReference type="PANTHER" id="PTHR30290:SF9">
    <property type="entry name" value="OLIGOPEPTIDE-BINDING PROTEIN APPA"/>
    <property type="match status" value="1"/>
</dbReference>
<comment type="similarity">
    <text evidence="1">Belongs to the bacterial solute-binding protein 5 family.</text>
</comment>
<dbReference type="SUPFAM" id="SSF53850">
    <property type="entry name" value="Periplasmic binding protein-like II"/>
    <property type="match status" value="1"/>
</dbReference>
<dbReference type="EMBL" id="WBKB01000010">
    <property type="protein sequence ID" value="KAB1641220.1"/>
    <property type="molecule type" value="Genomic_DNA"/>
</dbReference>
<gene>
    <name evidence="6" type="ORF">F8O05_13420</name>
</gene>
<dbReference type="GO" id="GO:1904680">
    <property type="term" value="F:peptide transmembrane transporter activity"/>
    <property type="evidence" value="ECO:0007669"/>
    <property type="project" value="TreeGrafter"/>
</dbReference>
<sequence>MPRSRRPLLRVVAPLVGAALFLTGCASGGGGSTDGTTAAAEDATLRVNFSGFPESWAPGSEIEGGLMRVPYETLLAPGEDGHPVGFLATDYELTEDALTLNLREGVTFHDGEPFNAEAVKVNIENVRDGATAWSGSFSTVESVDVVDDYTVKLNLSQISPSLPTVLTTRALPIASPKAIEDGTIAQTPVGTSPWAYDDALSIVGTKLYFGSFADYWGEMPGFANVEIYGINESESAAAALLNGEIDISDVEESVLTKFDGTDITTFDYPAIRNNLIFFDRGEGGVFESQELRQAVCTAINVDEAAQVIGKLTPSTQHFTEGEIGYNPDITGYPFDLDAAKSLYADAGSPSVSFEIAAAPYNEQQISIFMDQASQIGDFSATVTTMPPPQFSSVWSSGQYPAGLAANDELTPYDWYMSWFAADASGNPSGVESDALKAAADKAIAAGDSEEADALWGEVTKIISEEALTCAHAQSNETIAYNSTTVSGVAAPAEPWEAQSVNYRDLVPTS</sequence>
<dbReference type="OrthoDB" id="5049679at2"/>
<dbReference type="Gene3D" id="3.40.190.10">
    <property type="entry name" value="Periplasmic binding protein-like II"/>
    <property type="match status" value="1"/>
</dbReference>
<dbReference type="InterPro" id="IPR000914">
    <property type="entry name" value="SBP_5_dom"/>
</dbReference>
<dbReference type="GO" id="GO:0015833">
    <property type="term" value="P:peptide transport"/>
    <property type="evidence" value="ECO:0007669"/>
    <property type="project" value="TreeGrafter"/>
</dbReference>
<evidence type="ECO:0000256" key="1">
    <source>
        <dbReference type="ARBA" id="ARBA00005695"/>
    </source>
</evidence>
<feature type="signal peptide" evidence="4">
    <location>
        <begin position="1"/>
        <end position="28"/>
    </location>
</feature>
<evidence type="ECO:0000256" key="4">
    <source>
        <dbReference type="SAM" id="SignalP"/>
    </source>
</evidence>
<dbReference type="PROSITE" id="PS51257">
    <property type="entry name" value="PROKAR_LIPOPROTEIN"/>
    <property type="match status" value="1"/>
</dbReference>